<keyword evidence="2" id="KW-0378">Hydrolase</keyword>
<dbReference type="InterPro" id="IPR029058">
    <property type="entry name" value="AB_hydrolase_fold"/>
</dbReference>
<accession>A0ABU1V7U2</accession>
<feature type="domain" description="AB hydrolase-1" evidence="1">
    <location>
        <begin position="30"/>
        <end position="267"/>
    </location>
</feature>
<evidence type="ECO:0000313" key="3">
    <source>
        <dbReference type="Proteomes" id="UP001265550"/>
    </source>
</evidence>
<dbReference type="Gene3D" id="3.40.50.1820">
    <property type="entry name" value="alpha/beta hydrolase"/>
    <property type="match status" value="1"/>
</dbReference>
<dbReference type="EC" id="3.7.1.9" evidence="2"/>
<name>A0ABU1V7U2_9BURK</name>
<protein>
    <submittedName>
        <fullName evidence="2">2-hydroxymuconate-semialdehyde hydrolase</fullName>
        <ecNumber evidence="2">3.7.1.9</ecNumber>
    </submittedName>
</protein>
<dbReference type="GO" id="GO:0018775">
    <property type="term" value="F:2-hydroxymuconate-semialdehyde hydrolase activity"/>
    <property type="evidence" value="ECO:0007669"/>
    <property type="project" value="UniProtKB-EC"/>
</dbReference>
<reference evidence="2 3" key="1">
    <citation type="submission" date="2023-07" db="EMBL/GenBank/DDBJ databases">
        <title>Sorghum-associated microbial communities from plants grown in Nebraska, USA.</title>
        <authorList>
            <person name="Schachtman D."/>
        </authorList>
    </citation>
    <scope>NUCLEOTIDE SEQUENCE [LARGE SCALE GENOMIC DNA]</scope>
    <source>
        <strain evidence="2 3">BE240</strain>
    </source>
</reference>
<dbReference type="PRINTS" id="PR00111">
    <property type="entry name" value="ABHYDROLASE"/>
</dbReference>
<dbReference type="Proteomes" id="UP001265550">
    <property type="component" value="Unassembled WGS sequence"/>
</dbReference>
<gene>
    <name evidence="2" type="ORF">J2X09_001261</name>
</gene>
<proteinExistence type="predicted"/>
<keyword evidence="3" id="KW-1185">Reference proteome</keyword>
<dbReference type="SUPFAM" id="SSF53474">
    <property type="entry name" value="alpha/beta-Hydrolases"/>
    <property type="match status" value="1"/>
</dbReference>
<organism evidence="2 3">
    <name type="scientific">Hydrogenophaga laconesensis</name>
    <dbReference type="NCBI Taxonomy" id="1805971"/>
    <lineage>
        <taxon>Bacteria</taxon>
        <taxon>Pseudomonadati</taxon>
        <taxon>Pseudomonadota</taxon>
        <taxon>Betaproteobacteria</taxon>
        <taxon>Burkholderiales</taxon>
        <taxon>Comamonadaceae</taxon>
        <taxon>Hydrogenophaga</taxon>
    </lineage>
</organism>
<dbReference type="RefSeq" id="WP_204732615.1">
    <property type="nucleotide sequence ID" value="NZ_JAVDWE010000002.1"/>
</dbReference>
<evidence type="ECO:0000313" key="2">
    <source>
        <dbReference type="EMBL" id="MDR7093529.1"/>
    </source>
</evidence>
<sequence length="283" mass="30268">MTSALPSRTETWAFEAGEFAVHIYGGGPPLLLVHGIGPGTSIRANFSAVLPALAAQRTVYGIDLIGFGASPRKQAPPLFDFDLWVKQARAAVSRIGATELAVWGQSLGAAVALSVAAEEPSVTTVIGTGAGGGAQELNETLDRFWASPATPEAMRRAMEGAVYAPGLLSDAQIEDRFGRLSAEGLGPYFDAMMASGKQAHLQSCWLSPDVLQRVRARVLLIHGRDDRPVPYRESALHLLDHLQDARLMLLSRCGHNPMLERTDDVLALALAHLPTRQATPCNT</sequence>
<dbReference type="Pfam" id="PF12697">
    <property type="entry name" value="Abhydrolase_6"/>
    <property type="match status" value="1"/>
</dbReference>
<comment type="caution">
    <text evidence="2">The sequence shown here is derived from an EMBL/GenBank/DDBJ whole genome shotgun (WGS) entry which is preliminary data.</text>
</comment>
<evidence type="ECO:0000259" key="1">
    <source>
        <dbReference type="Pfam" id="PF12697"/>
    </source>
</evidence>
<dbReference type="PANTHER" id="PTHR46438">
    <property type="entry name" value="ALPHA/BETA-HYDROLASES SUPERFAMILY PROTEIN"/>
    <property type="match status" value="1"/>
</dbReference>
<dbReference type="InterPro" id="IPR000073">
    <property type="entry name" value="AB_hydrolase_1"/>
</dbReference>
<dbReference type="EMBL" id="JAVDWE010000002">
    <property type="protein sequence ID" value="MDR7093529.1"/>
    <property type="molecule type" value="Genomic_DNA"/>
</dbReference>